<accession>A0A0U0ZPV5</accession>
<dbReference type="GO" id="GO:0003677">
    <property type="term" value="F:DNA binding"/>
    <property type="evidence" value="ECO:0007669"/>
    <property type="project" value="UniProtKB-KW"/>
</dbReference>
<evidence type="ECO:0000256" key="1">
    <source>
        <dbReference type="ARBA" id="ARBA00005384"/>
    </source>
</evidence>
<dbReference type="InterPro" id="IPR015421">
    <property type="entry name" value="PyrdxlP-dep_Trfase_major"/>
</dbReference>
<keyword evidence="4" id="KW-0238">DNA-binding</keyword>
<comment type="similarity">
    <text evidence="1">In the C-terminal section; belongs to the class-I pyridoxal-phosphate-dependent aminotransferase family.</text>
</comment>
<dbReference type="RefSeq" id="WP_016891242.1">
    <property type="nucleotide sequence ID" value="NZ_CSWP01000005.1"/>
</dbReference>
<dbReference type="InterPro" id="IPR015424">
    <property type="entry name" value="PyrdxlP-dep_Trfase"/>
</dbReference>
<gene>
    <name evidence="7" type="primary">ydcR_1</name>
    <name evidence="7" type="ORF">ERS075579_02937</name>
</gene>
<sequence length="482" mass="51613">MPDRVVTADTLARHLGQWRTAGSAGPAYGALADAIRLLVIDGRLPLGARIPSERALASALHVSRTTVTTAYAELRESGYLRGRQGARSTTALPGPNRTGSATTGLMSPMVDLQNAATAAPAAAVLEAYQAALTTLPTHLRGIGHELVGVPELRPRIAEHFSRRGLPTTEDQVMVTCGAQQAIALLLGAFVEPGDRVLVEQPTYHGALDAISQRGARPVPVPMHTHEPDSGWDMTGMETTIRQTAPNLAYLVLDNHNPTGLTMPLGQRKALADIISQTRTRTVVDESLVGVWHQNHTPAPMAALVSRPELVVTIGSMSKSFWGGMRVGWIRADRTTIARLAAVRSAMDTGTPILEQLAAAELLERAEEVEAAQRETLRARRALVVSELHRRLPEWELQEADGGLCIWARLPAPMSTALAAAAARLGVRIAAGPRFGVGGSLERFVRVPFTQHDDQLLRGVELLAQAWHTVTGALPLADSTMVG</sequence>
<reference evidence="7 8" key="1">
    <citation type="submission" date="2015-03" db="EMBL/GenBank/DDBJ databases">
        <authorList>
            <person name="Murphy D."/>
        </authorList>
    </citation>
    <scope>NUCLEOTIDE SEQUENCE [LARGE SCALE GENOMIC DNA]</scope>
    <source>
        <strain evidence="7 8">PAP088</strain>
    </source>
</reference>
<dbReference type="GO" id="GO:0003700">
    <property type="term" value="F:DNA-binding transcription factor activity"/>
    <property type="evidence" value="ECO:0007669"/>
    <property type="project" value="InterPro"/>
</dbReference>
<dbReference type="InterPro" id="IPR051446">
    <property type="entry name" value="HTH_trans_reg/aminotransferase"/>
</dbReference>
<proteinExistence type="inferred from homology"/>
<dbReference type="SUPFAM" id="SSF53383">
    <property type="entry name" value="PLP-dependent transferases"/>
    <property type="match status" value="1"/>
</dbReference>
<feature type="compositionally biased region" description="Polar residues" evidence="6">
    <location>
        <begin position="86"/>
        <end position="105"/>
    </location>
</feature>
<keyword evidence="5" id="KW-0804">Transcription</keyword>
<dbReference type="PANTHER" id="PTHR46577:SF1">
    <property type="entry name" value="HTH-TYPE TRANSCRIPTIONAL REGULATORY PROTEIN GABR"/>
    <property type="match status" value="1"/>
</dbReference>
<dbReference type="PROSITE" id="PS50949">
    <property type="entry name" value="HTH_GNTR"/>
    <property type="match status" value="1"/>
</dbReference>
<feature type="region of interest" description="Disordered" evidence="6">
    <location>
        <begin position="82"/>
        <end position="105"/>
    </location>
</feature>
<evidence type="ECO:0000256" key="4">
    <source>
        <dbReference type="ARBA" id="ARBA00023125"/>
    </source>
</evidence>
<name>A0A0U0ZPV5_9MYCO</name>
<dbReference type="Pfam" id="PF00155">
    <property type="entry name" value="Aminotran_1_2"/>
    <property type="match status" value="1"/>
</dbReference>
<dbReference type="Gene3D" id="3.40.640.10">
    <property type="entry name" value="Type I PLP-dependent aspartate aminotransferase-like (Major domain)"/>
    <property type="match status" value="1"/>
</dbReference>
<evidence type="ECO:0000256" key="3">
    <source>
        <dbReference type="ARBA" id="ARBA00023015"/>
    </source>
</evidence>
<dbReference type="InterPro" id="IPR004839">
    <property type="entry name" value="Aminotransferase_I/II_large"/>
</dbReference>
<dbReference type="Gene3D" id="1.10.10.10">
    <property type="entry name" value="Winged helix-like DNA-binding domain superfamily/Winged helix DNA-binding domain"/>
    <property type="match status" value="1"/>
</dbReference>
<dbReference type="InterPro" id="IPR000524">
    <property type="entry name" value="Tscrpt_reg_HTH_GntR"/>
</dbReference>
<evidence type="ECO:0000256" key="6">
    <source>
        <dbReference type="SAM" id="MobiDB-lite"/>
    </source>
</evidence>
<dbReference type="Pfam" id="PF00392">
    <property type="entry name" value="GntR"/>
    <property type="match status" value="1"/>
</dbReference>
<dbReference type="Proteomes" id="UP000045782">
    <property type="component" value="Unassembled WGS sequence"/>
</dbReference>
<dbReference type="SMART" id="SM00345">
    <property type="entry name" value="HTH_GNTR"/>
    <property type="match status" value="1"/>
</dbReference>
<evidence type="ECO:0000313" key="8">
    <source>
        <dbReference type="Proteomes" id="UP000045782"/>
    </source>
</evidence>
<protein>
    <submittedName>
        <fullName evidence="7">Putative GntR-family regulatory protein</fullName>
    </submittedName>
</protein>
<keyword evidence="3" id="KW-0805">Transcription regulation</keyword>
<evidence type="ECO:0000313" key="7">
    <source>
        <dbReference type="EMBL" id="CPV57586.1"/>
    </source>
</evidence>
<dbReference type="PRINTS" id="PR00035">
    <property type="entry name" value="HTHGNTR"/>
</dbReference>
<evidence type="ECO:0000256" key="2">
    <source>
        <dbReference type="ARBA" id="ARBA00022898"/>
    </source>
</evidence>
<dbReference type="PANTHER" id="PTHR46577">
    <property type="entry name" value="HTH-TYPE TRANSCRIPTIONAL REGULATORY PROTEIN GABR"/>
    <property type="match status" value="1"/>
</dbReference>
<dbReference type="InterPro" id="IPR036390">
    <property type="entry name" value="WH_DNA-bd_sf"/>
</dbReference>
<dbReference type="SUPFAM" id="SSF46785">
    <property type="entry name" value="Winged helix' DNA-binding domain"/>
    <property type="match status" value="1"/>
</dbReference>
<dbReference type="CDD" id="cd00609">
    <property type="entry name" value="AAT_like"/>
    <property type="match status" value="1"/>
</dbReference>
<evidence type="ECO:0000256" key="5">
    <source>
        <dbReference type="ARBA" id="ARBA00023163"/>
    </source>
</evidence>
<dbReference type="InterPro" id="IPR036388">
    <property type="entry name" value="WH-like_DNA-bd_sf"/>
</dbReference>
<dbReference type="CDD" id="cd07377">
    <property type="entry name" value="WHTH_GntR"/>
    <property type="match status" value="1"/>
</dbReference>
<dbReference type="EMBL" id="CSWP01000005">
    <property type="protein sequence ID" value="CPV57586.1"/>
    <property type="molecule type" value="Genomic_DNA"/>
</dbReference>
<keyword evidence="2" id="KW-0663">Pyridoxal phosphate</keyword>
<organism evidence="7 8">
    <name type="scientific">Mycobacteroides abscessus</name>
    <dbReference type="NCBI Taxonomy" id="36809"/>
    <lineage>
        <taxon>Bacteria</taxon>
        <taxon>Bacillati</taxon>
        <taxon>Actinomycetota</taxon>
        <taxon>Actinomycetes</taxon>
        <taxon>Mycobacteriales</taxon>
        <taxon>Mycobacteriaceae</taxon>
        <taxon>Mycobacteroides</taxon>
    </lineage>
</organism>
<dbReference type="GO" id="GO:0030170">
    <property type="term" value="F:pyridoxal phosphate binding"/>
    <property type="evidence" value="ECO:0007669"/>
    <property type="project" value="InterPro"/>
</dbReference>
<dbReference type="AlphaFoldDB" id="A0A0U0ZPV5"/>